<dbReference type="AlphaFoldDB" id="A0A6G3TPH8"/>
<name>A0A6G3TPH8_9ACTN</name>
<evidence type="ECO:0000259" key="6">
    <source>
        <dbReference type="Pfam" id="PF04542"/>
    </source>
</evidence>
<comment type="similarity">
    <text evidence="1">Belongs to the sigma-70 factor family. ECF subfamily.</text>
</comment>
<feature type="domain" description="RNA polymerase sigma-70 region 4" evidence="7">
    <location>
        <begin position="121"/>
        <end position="169"/>
    </location>
</feature>
<dbReference type="InterPro" id="IPR014284">
    <property type="entry name" value="RNA_pol_sigma-70_dom"/>
</dbReference>
<dbReference type="PANTHER" id="PTHR43133">
    <property type="entry name" value="RNA POLYMERASE ECF-TYPE SIGMA FACTO"/>
    <property type="match status" value="1"/>
</dbReference>
<dbReference type="SUPFAM" id="SSF88659">
    <property type="entry name" value="Sigma3 and sigma4 domains of RNA polymerase sigma factors"/>
    <property type="match status" value="1"/>
</dbReference>
<proteinExistence type="inferred from homology"/>
<dbReference type="Pfam" id="PF04542">
    <property type="entry name" value="Sigma70_r2"/>
    <property type="match status" value="1"/>
</dbReference>
<dbReference type="NCBIfam" id="TIGR02937">
    <property type="entry name" value="sigma70-ECF"/>
    <property type="match status" value="1"/>
</dbReference>
<dbReference type="SUPFAM" id="SSF88946">
    <property type="entry name" value="Sigma2 domain of RNA polymerase sigma factors"/>
    <property type="match status" value="1"/>
</dbReference>
<gene>
    <name evidence="8" type="ORF">G3I66_36590</name>
</gene>
<feature type="domain" description="RNA polymerase sigma-70 region 2" evidence="6">
    <location>
        <begin position="23"/>
        <end position="89"/>
    </location>
</feature>
<dbReference type="Gene3D" id="1.10.10.10">
    <property type="entry name" value="Winged helix-like DNA-binding domain superfamily/Winged helix DNA-binding domain"/>
    <property type="match status" value="1"/>
</dbReference>
<protein>
    <submittedName>
        <fullName evidence="8">Sigma-70 family RNA polymerase sigma factor</fullName>
    </submittedName>
</protein>
<dbReference type="InterPro" id="IPR039425">
    <property type="entry name" value="RNA_pol_sigma-70-like"/>
</dbReference>
<dbReference type="GO" id="GO:0003677">
    <property type="term" value="F:DNA binding"/>
    <property type="evidence" value="ECO:0007669"/>
    <property type="project" value="UniProtKB-KW"/>
</dbReference>
<reference evidence="8 9" key="1">
    <citation type="submission" date="2020-01" db="EMBL/GenBank/DDBJ databases">
        <title>Insect and environment-associated Actinomycetes.</title>
        <authorList>
            <person name="Currrie C."/>
            <person name="Chevrette M."/>
            <person name="Carlson C."/>
            <person name="Stubbendieck R."/>
            <person name="Wendt-Pienkowski E."/>
        </authorList>
    </citation>
    <scope>NUCLEOTIDE SEQUENCE [LARGE SCALE GENOMIC DNA]</scope>
    <source>
        <strain evidence="8 9">SID7739</strain>
    </source>
</reference>
<evidence type="ECO:0000259" key="7">
    <source>
        <dbReference type="Pfam" id="PF04545"/>
    </source>
</evidence>
<dbReference type="InterPro" id="IPR007630">
    <property type="entry name" value="RNA_pol_sigma70_r4"/>
</dbReference>
<evidence type="ECO:0000313" key="8">
    <source>
        <dbReference type="EMBL" id="NEC38649.1"/>
    </source>
</evidence>
<keyword evidence="4" id="KW-0238">DNA-binding</keyword>
<evidence type="ECO:0000313" key="9">
    <source>
        <dbReference type="Proteomes" id="UP000475666"/>
    </source>
</evidence>
<dbReference type="GO" id="GO:0006352">
    <property type="term" value="P:DNA-templated transcription initiation"/>
    <property type="evidence" value="ECO:0007669"/>
    <property type="project" value="InterPro"/>
</dbReference>
<keyword evidence="5" id="KW-0804">Transcription</keyword>
<evidence type="ECO:0000256" key="1">
    <source>
        <dbReference type="ARBA" id="ARBA00010641"/>
    </source>
</evidence>
<dbReference type="InterPro" id="IPR013325">
    <property type="entry name" value="RNA_pol_sigma_r2"/>
</dbReference>
<organism evidence="8 9">
    <name type="scientific">Streptomyces rubrogriseus</name>
    <dbReference type="NCBI Taxonomy" id="194673"/>
    <lineage>
        <taxon>Bacteria</taxon>
        <taxon>Bacillati</taxon>
        <taxon>Actinomycetota</taxon>
        <taxon>Actinomycetes</taxon>
        <taxon>Kitasatosporales</taxon>
        <taxon>Streptomycetaceae</taxon>
        <taxon>Streptomyces</taxon>
        <taxon>Streptomyces violaceoruber group</taxon>
    </lineage>
</organism>
<dbReference type="PANTHER" id="PTHR43133:SF52">
    <property type="entry name" value="ECF RNA POLYMERASE SIGMA FACTOR SIGL"/>
    <property type="match status" value="1"/>
</dbReference>
<dbReference type="InterPro" id="IPR036388">
    <property type="entry name" value="WH-like_DNA-bd_sf"/>
</dbReference>
<keyword evidence="2" id="KW-0805">Transcription regulation</keyword>
<dbReference type="EMBL" id="JAAGMQ010001082">
    <property type="protein sequence ID" value="NEC38649.1"/>
    <property type="molecule type" value="Genomic_DNA"/>
</dbReference>
<dbReference type="InterPro" id="IPR013324">
    <property type="entry name" value="RNA_pol_sigma_r3/r4-like"/>
</dbReference>
<dbReference type="Pfam" id="PF04545">
    <property type="entry name" value="Sigma70_r4"/>
    <property type="match status" value="1"/>
</dbReference>
<accession>A0A6G3TPH8</accession>
<evidence type="ECO:0000256" key="4">
    <source>
        <dbReference type="ARBA" id="ARBA00023125"/>
    </source>
</evidence>
<evidence type="ECO:0000256" key="5">
    <source>
        <dbReference type="ARBA" id="ARBA00023163"/>
    </source>
</evidence>
<comment type="caution">
    <text evidence="8">The sequence shown here is derived from an EMBL/GenBank/DDBJ whole genome shotgun (WGS) entry which is preliminary data.</text>
</comment>
<dbReference type="Gene3D" id="1.10.1740.10">
    <property type="match status" value="1"/>
</dbReference>
<sequence>MNPAPEASPLSPSFAQQLYVQGLMAQYRTALVTYAERLLQDRHLAEDIVQEAFIRAWHHAERLRTGDGSVRNWLLKVTRNLVIDRTRSAAVRYESVMEEFQDLPEPDHTDEVLASQEALTLLRGLSSEHREVLVYMCLYGFTVRETARRLGIPSGTVKSRQHYALNNLRRRLGLLSAHQPPTGSAAG</sequence>
<dbReference type="Proteomes" id="UP000475666">
    <property type="component" value="Unassembled WGS sequence"/>
</dbReference>
<keyword evidence="3" id="KW-0731">Sigma factor</keyword>
<dbReference type="CDD" id="cd06171">
    <property type="entry name" value="Sigma70_r4"/>
    <property type="match status" value="1"/>
</dbReference>
<evidence type="ECO:0000256" key="3">
    <source>
        <dbReference type="ARBA" id="ARBA00023082"/>
    </source>
</evidence>
<dbReference type="InterPro" id="IPR007627">
    <property type="entry name" value="RNA_pol_sigma70_r2"/>
</dbReference>
<dbReference type="GO" id="GO:0016987">
    <property type="term" value="F:sigma factor activity"/>
    <property type="evidence" value="ECO:0007669"/>
    <property type="project" value="UniProtKB-KW"/>
</dbReference>
<evidence type="ECO:0000256" key="2">
    <source>
        <dbReference type="ARBA" id="ARBA00023015"/>
    </source>
</evidence>